<reference evidence="1 2" key="1">
    <citation type="journal article" date="2015" name="Stand. Genomic Sci.">
        <title>Genomic Encyclopedia of Bacterial and Archaeal Type Strains, Phase III: the genomes of soil and plant-associated and newly described type strains.</title>
        <authorList>
            <person name="Whitman W.B."/>
            <person name="Woyke T."/>
            <person name="Klenk H.P."/>
            <person name="Zhou Y."/>
            <person name="Lilburn T.G."/>
            <person name="Beck B.J."/>
            <person name="De Vos P."/>
            <person name="Vandamme P."/>
            <person name="Eisen J.A."/>
            <person name="Garrity G."/>
            <person name="Hugenholtz P."/>
            <person name="Kyrpides N.C."/>
        </authorList>
    </citation>
    <scope>NUCLEOTIDE SEQUENCE [LARGE SCALE GENOMIC DNA]</scope>
    <source>
        <strain evidence="1 2">CGMCC 1.7271</strain>
    </source>
</reference>
<sequence>MKNKVRINLPKKFSNLLENLPEQGMGYQIVDIVLKNGKSLTKKIVLNSSILELEKSEEIKAKEIDTIKLHSK</sequence>
<evidence type="ECO:0000313" key="1">
    <source>
        <dbReference type="EMBL" id="TWI85192.1"/>
    </source>
</evidence>
<gene>
    <name evidence="1" type="ORF">IQ13_0349</name>
</gene>
<proteinExistence type="predicted"/>
<name>A0A562SVC1_9BACT</name>
<organism evidence="1 2">
    <name type="scientific">Lacibacter cauensis</name>
    <dbReference type="NCBI Taxonomy" id="510947"/>
    <lineage>
        <taxon>Bacteria</taxon>
        <taxon>Pseudomonadati</taxon>
        <taxon>Bacteroidota</taxon>
        <taxon>Chitinophagia</taxon>
        <taxon>Chitinophagales</taxon>
        <taxon>Chitinophagaceae</taxon>
        <taxon>Lacibacter</taxon>
    </lineage>
</organism>
<dbReference type="EMBL" id="VLLE01000002">
    <property type="protein sequence ID" value="TWI85192.1"/>
    <property type="molecule type" value="Genomic_DNA"/>
</dbReference>
<keyword evidence="2" id="KW-1185">Reference proteome</keyword>
<evidence type="ECO:0000313" key="2">
    <source>
        <dbReference type="Proteomes" id="UP000316167"/>
    </source>
</evidence>
<protein>
    <submittedName>
        <fullName evidence="1">Uncharacterized protein</fullName>
    </submittedName>
</protein>
<dbReference type="RefSeq" id="WP_144883875.1">
    <property type="nucleotide sequence ID" value="NZ_VLLE01000002.1"/>
</dbReference>
<comment type="caution">
    <text evidence="1">The sequence shown here is derived from an EMBL/GenBank/DDBJ whole genome shotgun (WGS) entry which is preliminary data.</text>
</comment>
<dbReference type="Proteomes" id="UP000316167">
    <property type="component" value="Unassembled WGS sequence"/>
</dbReference>
<accession>A0A562SVC1</accession>
<dbReference type="AlphaFoldDB" id="A0A562SVC1"/>